<accession>A0A6S6SEF3</accession>
<gene>
    <name evidence="1" type="ORF">HELGO_WM3226</name>
</gene>
<protein>
    <submittedName>
        <fullName evidence="1">Uncharacterized protein</fullName>
    </submittedName>
</protein>
<organism evidence="1">
    <name type="scientific">uncultured Sulfurovum sp</name>
    <dbReference type="NCBI Taxonomy" id="269237"/>
    <lineage>
        <taxon>Bacteria</taxon>
        <taxon>Pseudomonadati</taxon>
        <taxon>Campylobacterota</taxon>
        <taxon>Epsilonproteobacteria</taxon>
        <taxon>Campylobacterales</taxon>
        <taxon>Sulfurovaceae</taxon>
        <taxon>Sulfurovum</taxon>
        <taxon>environmental samples</taxon>
    </lineage>
</organism>
<sequence>MKIQIIALIGLATFLSADPTVDEVLSNKEIESFFYNKGLQDGIAKGRKQGAKEAYKKAKKSLEKYANKMKANEVGKYLYKEQKITPPRLYQRQDEDGKISVVIEGCKLEQQLSPSEILALPKYGGNETPYQPTQRTSAPKRTIMSDNVYLPGVDDDISKPTLSGSDAEIAYREYEDTEFHRQLFRVSGKPYAVVSNGSLKVIFNSSEEAHKFNLRYKISSVN</sequence>
<dbReference type="AlphaFoldDB" id="A0A6S6SEF3"/>
<proteinExistence type="predicted"/>
<reference evidence="1" key="1">
    <citation type="submission" date="2020-01" db="EMBL/GenBank/DDBJ databases">
        <authorList>
            <person name="Meier V. D."/>
            <person name="Meier V D."/>
        </authorList>
    </citation>
    <scope>NUCLEOTIDE SEQUENCE</scope>
    <source>
        <strain evidence="1">HLG_WM_MAG_01</strain>
    </source>
</reference>
<evidence type="ECO:0000313" key="1">
    <source>
        <dbReference type="EMBL" id="CAA6806784.1"/>
    </source>
</evidence>
<dbReference type="EMBL" id="CACVAS010000047">
    <property type="protein sequence ID" value="CAA6806784.1"/>
    <property type="molecule type" value="Genomic_DNA"/>
</dbReference>
<name>A0A6S6SEF3_9BACT</name>